<dbReference type="EMBL" id="JAGRRH010000014">
    <property type="protein sequence ID" value="KAG7359274.1"/>
    <property type="molecule type" value="Genomic_DNA"/>
</dbReference>
<comment type="pathway">
    <text evidence="1">Nucleotide-sugar biosynthesis; UDP-N-acetyl-alpha-D-glucosamine biosynthesis; UDP-N-acetyl-alpha-D-glucosamine from N-acetyl-alpha-D-glucosamine 1-phosphate: step 1/1.</text>
</comment>
<gene>
    <name evidence="8" type="ORF">IV203_015863</name>
</gene>
<dbReference type="AlphaFoldDB" id="A0A9K3LCN2"/>
<evidence type="ECO:0000313" key="9">
    <source>
        <dbReference type="Proteomes" id="UP000693970"/>
    </source>
</evidence>
<evidence type="ECO:0000256" key="4">
    <source>
        <dbReference type="ARBA" id="ARBA00022679"/>
    </source>
</evidence>
<dbReference type="GO" id="GO:0003977">
    <property type="term" value="F:UDP-N-acetylglucosamine diphosphorylase activity"/>
    <property type="evidence" value="ECO:0007669"/>
    <property type="project" value="UniProtKB-EC"/>
</dbReference>
<dbReference type="CDD" id="cd04193">
    <property type="entry name" value="UDPGlcNAc_PPase"/>
    <property type="match status" value="1"/>
</dbReference>
<organism evidence="8 9">
    <name type="scientific">Nitzschia inconspicua</name>
    <dbReference type="NCBI Taxonomy" id="303405"/>
    <lineage>
        <taxon>Eukaryota</taxon>
        <taxon>Sar</taxon>
        <taxon>Stramenopiles</taxon>
        <taxon>Ochrophyta</taxon>
        <taxon>Bacillariophyta</taxon>
        <taxon>Bacillariophyceae</taxon>
        <taxon>Bacillariophycidae</taxon>
        <taxon>Bacillariales</taxon>
        <taxon>Bacillariaceae</taxon>
        <taxon>Nitzschia</taxon>
    </lineage>
</organism>
<name>A0A9K3LCN2_9STRA</name>
<evidence type="ECO:0000256" key="5">
    <source>
        <dbReference type="ARBA" id="ARBA00022695"/>
    </source>
</evidence>
<protein>
    <recommendedName>
        <fullName evidence="3">UDP-N-acetylglucosamine diphosphorylase</fullName>
        <ecNumber evidence="3">2.7.7.23</ecNumber>
    </recommendedName>
</protein>
<evidence type="ECO:0000313" key="8">
    <source>
        <dbReference type="EMBL" id="KAG7359274.1"/>
    </source>
</evidence>
<keyword evidence="5" id="KW-0548">Nucleotidyltransferase</keyword>
<comment type="similarity">
    <text evidence="2">Belongs to the UDPGP type 1 family.</text>
</comment>
<dbReference type="PANTHER" id="PTHR11952">
    <property type="entry name" value="UDP- GLUCOSE PYROPHOSPHORYLASE"/>
    <property type="match status" value="1"/>
</dbReference>
<accession>A0A9K3LCN2</accession>
<dbReference type="Proteomes" id="UP000693970">
    <property type="component" value="Unassembled WGS sequence"/>
</dbReference>
<dbReference type="EC" id="2.7.7.23" evidence="3"/>
<dbReference type="PANTHER" id="PTHR11952:SF2">
    <property type="entry name" value="LD24639P"/>
    <property type="match status" value="1"/>
</dbReference>
<evidence type="ECO:0000256" key="6">
    <source>
        <dbReference type="ARBA" id="ARBA00048493"/>
    </source>
</evidence>
<dbReference type="GO" id="GO:0006048">
    <property type="term" value="P:UDP-N-acetylglucosamine biosynthetic process"/>
    <property type="evidence" value="ECO:0007669"/>
    <property type="project" value="TreeGrafter"/>
</dbReference>
<reference evidence="8" key="1">
    <citation type="journal article" date="2021" name="Sci. Rep.">
        <title>Diploid genomic architecture of Nitzschia inconspicua, an elite biomass production diatom.</title>
        <authorList>
            <person name="Oliver A."/>
            <person name="Podell S."/>
            <person name="Pinowska A."/>
            <person name="Traller J.C."/>
            <person name="Smith S.R."/>
            <person name="McClure R."/>
            <person name="Beliaev A."/>
            <person name="Bohutskyi P."/>
            <person name="Hill E.A."/>
            <person name="Rabines A."/>
            <person name="Zheng H."/>
            <person name="Allen L.Z."/>
            <person name="Kuo A."/>
            <person name="Grigoriev I.V."/>
            <person name="Allen A.E."/>
            <person name="Hazlebeck D."/>
            <person name="Allen E.E."/>
        </authorList>
    </citation>
    <scope>NUCLEOTIDE SEQUENCE</scope>
    <source>
        <strain evidence="8">Hildebrandi</strain>
    </source>
</reference>
<dbReference type="InterPro" id="IPR002618">
    <property type="entry name" value="UDPGP_fam"/>
</dbReference>
<comment type="catalytic activity">
    <reaction evidence="6">
        <text>N-acetyl-alpha-D-glucosamine 1-phosphate + UTP + H(+) = UDP-N-acetyl-alpha-D-glucosamine + diphosphate</text>
        <dbReference type="Rhea" id="RHEA:13509"/>
        <dbReference type="ChEBI" id="CHEBI:15378"/>
        <dbReference type="ChEBI" id="CHEBI:33019"/>
        <dbReference type="ChEBI" id="CHEBI:46398"/>
        <dbReference type="ChEBI" id="CHEBI:57705"/>
        <dbReference type="ChEBI" id="CHEBI:57776"/>
        <dbReference type="EC" id="2.7.7.23"/>
    </reaction>
</comment>
<comment type="caution">
    <text evidence="8">The sequence shown here is derived from an EMBL/GenBank/DDBJ whole genome shotgun (WGS) entry which is preliminary data.</text>
</comment>
<feature type="region of interest" description="Disordered" evidence="7">
    <location>
        <begin position="392"/>
        <end position="416"/>
    </location>
</feature>
<evidence type="ECO:0000256" key="7">
    <source>
        <dbReference type="SAM" id="MobiDB-lite"/>
    </source>
</evidence>
<proteinExistence type="inferred from homology"/>
<feature type="compositionally biased region" description="Polar residues" evidence="7">
    <location>
        <begin position="404"/>
        <end position="416"/>
    </location>
</feature>
<evidence type="ECO:0000256" key="3">
    <source>
        <dbReference type="ARBA" id="ARBA00012457"/>
    </source>
</evidence>
<sequence>MTSLDEAQIRARYEAAGQGHVFQYFEELSPNEKDILLQQLHDIQVEKLAGLLEAAKTDSLSNDHTQTITPFSKHVGRTTDPNVVQSAYSRGIEALSQGQVAALVLAGGQGTRLGFDGPKGCYNIGLPSGKTLFQLLSERLCKLKCLTSDASIPFYIMTSPINHQETVDYFQQHEYFGMSKKDVLFFQQGMLPCLTEDDGKIIMETPSTVAMAPDGNGGIYPSLQQSGMMDDMIQRGIHYLHVFSIDNALTKIADPTFVGYCIQQNADCGNKVVWKVGPHEKVGVIAEKDGTPCVVEYSEISTEMAERVDDQGRLVFGAGNICNHFYTIDFLRDKVMPNLGNLYHIARKKIACWDESIQQTITPETNNGIKLESFIFDIFPFAERMAILDSERDEEFSPVKNAPGSDTDSPDTARQHLSQQAQKWVIAAGGTLTGNRDSGICEISPLTSYGGEGLEELVKDKTVECPFNL</sequence>
<dbReference type="Pfam" id="PF01704">
    <property type="entry name" value="UDPGP"/>
    <property type="match status" value="1"/>
</dbReference>
<reference evidence="8" key="2">
    <citation type="submission" date="2021-04" db="EMBL/GenBank/DDBJ databases">
        <authorList>
            <person name="Podell S."/>
        </authorList>
    </citation>
    <scope>NUCLEOTIDE SEQUENCE</scope>
    <source>
        <strain evidence="8">Hildebrandi</strain>
    </source>
</reference>
<keyword evidence="4" id="KW-0808">Transferase</keyword>
<dbReference type="InterPro" id="IPR039741">
    <property type="entry name" value="UDP-sugar_pyrophosphorylase"/>
</dbReference>
<keyword evidence="9" id="KW-1185">Reference proteome</keyword>
<evidence type="ECO:0000256" key="1">
    <source>
        <dbReference type="ARBA" id="ARBA00005208"/>
    </source>
</evidence>
<evidence type="ECO:0000256" key="2">
    <source>
        <dbReference type="ARBA" id="ARBA00010401"/>
    </source>
</evidence>
<dbReference type="OrthoDB" id="532420at2759"/>